<keyword evidence="1" id="KW-0812">Transmembrane</keyword>
<keyword evidence="1" id="KW-1133">Transmembrane helix</keyword>
<evidence type="ECO:0000313" key="3">
    <source>
        <dbReference type="Proteomes" id="UP000238442"/>
    </source>
</evidence>
<feature type="transmembrane region" description="Helical" evidence="1">
    <location>
        <begin position="179"/>
        <end position="197"/>
    </location>
</feature>
<feature type="transmembrane region" description="Helical" evidence="1">
    <location>
        <begin position="155"/>
        <end position="173"/>
    </location>
</feature>
<feature type="transmembrane region" description="Helical" evidence="1">
    <location>
        <begin position="63"/>
        <end position="85"/>
    </location>
</feature>
<proteinExistence type="predicted"/>
<name>A0A2S0HTJ7_9FLAO</name>
<dbReference type="RefSeq" id="WP_105214358.1">
    <property type="nucleotide sequence ID" value="NZ_CP027062.1"/>
</dbReference>
<dbReference type="Proteomes" id="UP000238442">
    <property type="component" value="Chromosome"/>
</dbReference>
<dbReference type="OrthoDB" id="1120881at2"/>
<feature type="transmembrane region" description="Helical" evidence="1">
    <location>
        <begin position="105"/>
        <end position="123"/>
    </location>
</feature>
<protein>
    <submittedName>
        <fullName evidence="2">Uncharacterized protein</fullName>
    </submittedName>
</protein>
<feature type="transmembrane region" description="Helical" evidence="1">
    <location>
        <begin position="129"/>
        <end position="148"/>
    </location>
</feature>
<keyword evidence="1" id="KW-0472">Membrane</keyword>
<evidence type="ECO:0000256" key="1">
    <source>
        <dbReference type="SAM" id="Phobius"/>
    </source>
</evidence>
<keyword evidence="3" id="KW-1185">Reference proteome</keyword>
<organism evidence="2 3">
    <name type="scientific">Pukyongia salina</name>
    <dbReference type="NCBI Taxonomy" id="2094025"/>
    <lineage>
        <taxon>Bacteria</taxon>
        <taxon>Pseudomonadati</taxon>
        <taxon>Bacteroidota</taxon>
        <taxon>Flavobacteriia</taxon>
        <taxon>Flavobacteriales</taxon>
        <taxon>Flavobacteriaceae</taxon>
        <taxon>Pukyongia</taxon>
    </lineage>
</organism>
<feature type="transmembrane region" description="Helical" evidence="1">
    <location>
        <begin position="23"/>
        <end position="48"/>
    </location>
</feature>
<reference evidence="2 3" key="1">
    <citation type="submission" date="2018-02" db="EMBL/GenBank/DDBJ databases">
        <title>Genomic analysis of the strain RR4-38 isolated from a seawater recirculating aquaculture system.</title>
        <authorList>
            <person name="Kim Y.-S."/>
            <person name="Jang Y.H."/>
            <person name="Kim K.-H."/>
        </authorList>
    </citation>
    <scope>NUCLEOTIDE SEQUENCE [LARGE SCALE GENOMIC DNA]</scope>
    <source>
        <strain evidence="2 3">RR4-38</strain>
    </source>
</reference>
<gene>
    <name evidence="2" type="ORF">C5O00_01685</name>
</gene>
<dbReference type="KEGG" id="aue:C5O00_01685"/>
<dbReference type="AlphaFoldDB" id="A0A2S0HTJ7"/>
<sequence>MSEQDYLKDISEIKDLMNRSSRFISLSGLSGIFAGIYALLGAAVAWWLVANSGREYLILDGQVFRLILLDLFLIAFLSVITAIYLTTRKARKNGEKVWDTSSRRLIINFLIPLIVGGIYILIILNQQKYGQTAALMLIFYGLALINASKYSIGHVRYLGFIEIVLGLICAILPGYGFWLWVLGFGIMHILYGSIMFVQEKKS</sequence>
<accession>A0A2S0HTJ7</accession>
<dbReference type="EMBL" id="CP027062">
    <property type="protein sequence ID" value="AVI49945.1"/>
    <property type="molecule type" value="Genomic_DNA"/>
</dbReference>
<evidence type="ECO:0000313" key="2">
    <source>
        <dbReference type="EMBL" id="AVI49945.1"/>
    </source>
</evidence>